<evidence type="ECO:0000256" key="2">
    <source>
        <dbReference type="ARBA" id="ARBA00006528"/>
    </source>
</evidence>
<feature type="transmembrane region" description="Helical" evidence="6">
    <location>
        <begin position="131"/>
        <end position="153"/>
    </location>
</feature>
<accession>A0A7S3E9Q0</accession>
<reference evidence="7" key="1">
    <citation type="submission" date="2021-01" db="EMBL/GenBank/DDBJ databases">
        <authorList>
            <person name="Corre E."/>
            <person name="Pelletier E."/>
            <person name="Niang G."/>
            <person name="Scheremetjew M."/>
            <person name="Finn R."/>
            <person name="Kale V."/>
            <person name="Holt S."/>
            <person name="Cochrane G."/>
            <person name="Meng A."/>
            <person name="Brown T."/>
            <person name="Cohen L."/>
        </authorList>
    </citation>
    <scope>NUCLEOTIDE SEQUENCE</scope>
    <source>
        <strain evidence="7">CCMP 769</strain>
    </source>
</reference>
<evidence type="ECO:0000256" key="4">
    <source>
        <dbReference type="ARBA" id="ARBA00022989"/>
    </source>
</evidence>
<dbReference type="InterPro" id="IPR004710">
    <property type="entry name" value="Bilac:Na_transpt"/>
</dbReference>
<feature type="transmembrane region" description="Helical" evidence="6">
    <location>
        <begin position="74"/>
        <end position="94"/>
    </location>
</feature>
<organism evidence="7">
    <name type="scientific">Rhodosorus marinus</name>
    <dbReference type="NCBI Taxonomy" id="101924"/>
    <lineage>
        <taxon>Eukaryota</taxon>
        <taxon>Rhodophyta</taxon>
        <taxon>Stylonematophyceae</taxon>
        <taxon>Stylonematales</taxon>
        <taxon>Stylonemataceae</taxon>
        <taxon>Rhodosorus</taxon>
    </lineage>
</organism>
<dbReference type="Gene3D" id="1.20.1530.20">
    <property type="match status" value="1"/>
</dbReference>
<evidence type="ECO:0000256" key="3">
    <source>
        <dbReference type="ARBA" id="ARBA00022692"/>
    </source>
</evidence>
<feature type="transmembrane region" description="Helical" evidence="6">
    <location>
        <begin position="286"/>
        <end position="305"/>
    </location>
</feature>
<dbReference type="Pfam" id="PF01758">
    <property type="entry name" value="SBF"/>
    <property type="match status" value="1"/>
</dbReference>
<protein>
    <recommendedName>
        <fullName evidence="8">Bile acid:sodium symporter</fullName>
    </recommendedName>
</protein>
<feature type="transmembrane region" description="Helical" evidence="6">
    <location>
        <begin position="159"/>
        <end position="181"/>
    </location>
</feature>
<feature type="transmembrane region" description="Helical" evidence="6">
    <location>
        <begin position="254"/>
        <end position="274"/>
    </location>
</feature>
<dbReference type="InterPro" id="IPR038770">
    <property type="entry name" value="Na+/solute_symporter_sf"/>
</dbReference>
<feature type="transmembrane region" description="Helical" evidence="6">
    <location>
        <begin position="188"/>
        <end position="208"/>
    </location>
</feature>
<dbReference type="InterPro" id="IPR002657">
    <property type="entry name" value="BilAc:Na_symport/Acr3"/>
</dbReference>
<feature type="transmembrane region" description="Helical" evidence="6">
    <location>
        <begin position="100"/>
        <end position="119"/>
    </location>
</feature>
<feature type="transmembrane region" description="Helical" evidence="6">
    <location>
        <begin position="220"/>
        <end position="242"/>
    </location>
</feature>
<evidence type="ECO:0000313" key="7">
    <source>
        <dbReference type="EMBL" id="CAE0037928.1"/>
    </source>
</evidence>
<evidence type="ECO:0008006" key="8">
    <source>
        <dbReference type="Google" id="ProtNLM"/>
    </source>
</evidence>
<evidence type="ECO:0000256" key="6">
    <source>
        <dbReference type="SAM" id="Phobius"/>
    </source>
</evidence>
<comment type="subcellular location">
    <subcellularLocation>
        <location evidence="1">Membrane</location>
        <topology evidence="1">Multi-pass membrane protein</topology>
    </subcellularLocation>
</comment>
<dbReference type="PANTHER" id="PTHR10361:SF28">
    <property type="entry name" value="P3 PROTEIN-RELATED"/>
    <property type="match status" value="1"/>
</dbReference>
<proteinExistence type="inferred from homology"/>
<keyword evidence="5 6" id="KW-0472">Membrane</keyword>
<dbReference type="PANTHER" id="PTHR10361">
    <property type="entry name" value="SODIUM-BILE ACID COTRANSPORTER"/>
    <property type="match status" value="1"/>
</dbReference>
<dbReference type="EMBL" id="HBHW01007750">
    <property type="protein sequence ID" value="CAE0037928.1"/>
    <property type="molecule type" value="Transcribed_RNA"/>
</dbReference>
<comment type="similarity">
    <text evidence="2">Belongs to the bile acid:sodium symporter (BASS) (TC 2.A.28) family.</text>
</comment>
<sequence>MIAFVGSVGSRHCEGVSYRKRVTTLPSAGRIQCQPKASRGINGTSRIRCSAEANVEKRDVVHVTARALDHATNLFPVWVFSSAMIGIAAPQTILWFQGGWVFWTLSLIMLGMGLTLPVDEFVEALKTPQKVIIGAAAQFAIMPLLGLTIANGLQLPTPYLLGLVLVSTCPGGTASNLVCLLCGANVSLSVLMTTATTLLSVFMTPFLLKVLVGQVVPINAAALMLSTAQIVLLPLAVGIFMQRFVPKLVKAIELFLPFSSVLGVAAICSSIVAMNRDMLLTSGPKLLLAVLLLHLFGFLLGYLFGRAIGFSEKDSRTVSIEVGMQNSGLGAVLAQLHFANPLTSVPSAISATTHSILGSTLSAFWRLMDRRKQLAEERENRRGVPTTT</sequence>
<evidence type="ECO:0000256" key="5">
    <source>
        <dbReference type="ARBA" id="ARBA00023136"/>
    </source>
</evidence>
<gene>
    <name evidence="7" type="ORF">RMAR00112_LOCUS5884</name>
</gene>
<dbReference type="AlphaFoldDB" id="A0A7S3E9Q0"/>
<keyword evidence="3 6" id="KW-0812">Transmembrane</keyword>
<name>A0A7S3E9Q0_9RHOD</name>
<keyword evidence="4 6" id="KW-1133">Transmembrane helix</keyword>
<dbReference type="GO" id="GO:0016020">
    <property type="term" value="C:membrane"/>
    <property type="evidence" value="ECO:0007669"/>
    <property type="project" value="UniProtKB-SubCell"/>
</dbReference>
<evidence type="ECO:0000256" key="1">
    <source>
        <dbReference type="ARBA" id="ARBA00004141"/>
    </source>
</evidence>